<dbReference type="AlphaFoldDB" id="A0A0B6ZZR1"/>
<sequence>MTDSSSPVLVNETSSINCIEFNSNNTMFDSKSLQSRHVYMYNPSYHMNPLSD</sequence>
<name>A0A0B6ZZR1_9EUPU</name>
<dbReference type="EMBL" id="HACG01026952">
    <property type="protein sequence ID" value="CEK73817.1"/>
    <property type="molecule type" value="Transcribed_RNA"/>
</dbReference>
<accession>A0A0B6ZZR1</accession>
<gene>
    <name evidence="1" type="primary">ORF88382</name>
</gene>
<protein>
    <submittedName>
        <fullName evidence="1">Uncharacterized protein</fullName>
    </submittedName>
</protein>
<reference evidence="1" key="1">
    <citation type="submission" date="2014-12" db="EMBL/GenBank/DDBJ databases">
        <title>Insight into the proteome of Arion vulgaris.</title>
        <authorList>
            <person name="Aradska J."/>
            <person name="Bulat T."/>
            <person name="Smidak R."/>
            <person name="Sarate P."/>
            <person name="Gangsoo J."/>
            <person name="Sialana F."/>
            <person name="Bilban M."/>
            <person name="Lubec G."/>
        </authorList>
    </citation>
    <scope>NUCLEOTIDE SEQUENCE</scope>
    <source>
        <tissue evidence="1">Skin</tissue>
    </source>
</reference>
<proteinExistence type="predicted"/>
<evidence type="ECO:0000313" key="1">
    <source>
        <dbReference type="EMBL" id="CEK73817.1"/>
    </source>
</evidence>
<organism evidence="1">
    <name type="scientific">Arion vulgaris</name>
    <dbReference type="NCBI Taxonomy" id="1028688"/>
    <lineage>
        <taxon>Eukaryota</taxon>
        <taxon>Metazoa</taxon>
        <taxon>Spiralia</taxon>
        <taxon>Lophotrochozoa</taxon>
        <taxon>Mollusca</taxon>
        <taxon>Gastropoda</taxon>
        <taxon>Heterobranchia</taxon>
        <taxon>Euthyneura</taxon>
        <taxon>Panpulmonata</taxon>
        <taxon>Eupulmonata</taxon>
        <taxon>Stylommatophora</taxon>
        <taxon>Helicina</taxon>
        <taxon>Arionoidea</taxon>
        <taxon>Arionidae</taxon>
        <taxon>Arion</taxon>
    </lineage>
</organism>